<keyword evidence="3 5" id="KW-0238">DNA-binding</keyword>
<evidence type="ECO:0000256" key="4">
    <source>
        <dbReference type="ARBA" id="ARBA00023163"/>
    </source>
</evidence>
<dbReference type="FunCoup" id="A0A6C2YS49">
    <property type="interactions" value="110"/>
</dbReference>
<dbReference type="InterPro" id="IPR009057">
    <property type="entry name" value="Homeodomain-like_sf"/>
</dbReference>
<organism evidence="7">
    <name type="scientific">Tuwongella immobilis</name>
    <dbReference type="NCBI Taxonomy" id="692036"/>
    <lineage>
        <taxon>Bacteria</taxon>
        <taxon>Pseudomonadati</taxon>
        <taxon>Planctomycetota</taxon>
        <taxon>Planctomycetia</taxon>
        <taxon>Gemmatales</taxon>
        <taxon>Gemmataceae</taxon>
        <taxon>Tuwongella</taxon>
    </lineage>
</organism>
<dbReference type="RefSeq" id="WP_162659394.1">
    <property type="nucleotide sequence ID" value="NZ_LR593887.1"/>
</dbReference>
<evidence type="ECO:0000313" key="7">
    <source>
        <dbReference type="EMBL" id="VIP04296.1"/>
    </source>
</evidence>
<dbReference type="InParanoid" id="A0A6C2YS49"/>
<dbReference type="Pfam" id="PF00440">
    <property type="entry name" value="TetR_N"/>
    <property type="match status" value="1"/>
</dbReference>
<evidence type="ECO:0000259" key="6">
    <source>
        <dbReference type="PROSITE" id="PS50977"/>
    </source>
</evidence>
<evidence type="ECO:0000256" key="5">
    <source>
        <dbReference type="PROSITE-ProRule" id="PRU00335"/>
    </source>
</evidence>
<dbReference type="AlphaFoldDB" id="A0A6C2YS49"/>
<dbReference type="PANTHER" id="PTHR30055:SF231">
    <property type="entry name" value="TRANSCRIPTIONAL REGULATORY PROTEIN (PROBABLY DEOR-FAMILY)-RELATED"/>
    <property type="match status" value="1"/>
</dbReference>
<dbReference type="Gene3D" id="1.10.357.10">
    <property type="entry name" value="Tetracycline Repressor, domain 2"/>
    <property type="match status" value="1"/>
</dbReference>
<evidence type="ECO:0000313" key="8">
    <source>
        <dbReference type="Proteomes" id="UP000464378"/>
    </source>
</evidence>
<name>A0A6C2YS49_9BACT</name>
<dbReference type="PROSITE" id="PS50977">
    <property type="entry name" value="HTH_TETR_2"/>
    <property type="match status" value="1"/>
</dbReference>
<dbReference type="InterPro" id="IPR036271">
    <property type="entry name" value="Tet_transcr_reg_TetR-rel_C_sf"/>
</dbReference>
<dbReference type="InterPro" id="IPR039538">
    <property type="entry name" value="BetI_C"/>
</dbReference>
<gene>
    <name evidence="7" type="ORF">GMBLW1_48970</name>
</gene>
<dbReference type="KEGG" id="tim:GMBLW1_48970"/>
<evidence type="ECO:0000256" key="3">
    <source>
        <dbReference type="ARBA" id="ARBA00023125"/>
    </source>
</evidence>
<sequence length="241" mass="27237">MPEWEPDDVRSVREADALHSEIALKRREQILHAAIGIITEEGLQNLSLSKIEERAKMSRGQLTYYFPTKEDILLGVFDRVLVMMFEQAKASASPLSDPAAKPWDRLQHLLEAVHTKPPMFPAFPILQYTFLSQIGHREDFRLRLSRLYEGWRNGMGQDLAQLRAQKPEGESLPKSAPSERTVASFVQAIIHGLVMQLAADPQAFDRLEMLDFVRAILEPYFRLSSDLTTDSSTPTTTAGDS</sequence>
<keyword evidence="2" id="KW-0805">Transcription regulation</keyword>
<feature type="domain" description="HTH tetR-type" evidence="6">
    <location>
        <begin position="24"/>
        <end position="84"/>
    </location>
</feature>
<proteinExistence type="predicted"/>
<keyword evidence="1" id="KW-0678">Repressor</keyword>
<dbReference type="Proteomes" id="UP000464378">
    <property type="component" value="Chromosome"/>
</dbReference>
<feature type="DNA-binding region" description="H-T-H motif" evidence="5">
    <location>
        <begin position="47"/>
        <end position="66"/>
    </location>
</feature>
<dbReference type="PANTHER" id="PTHR30055">
    <property type="entry name" value="HTH-TYPE TRANSCRIPTIONAL REGULATOR RUTR"/>
    <property type="match status" value="1"/>
</dbReference>
<dbReference type="EMBL" id="LR593887">
    <property type="protein sequence ID" value="VTS05955.1"/>
    <property type="molecule type" value="Genomic_DNA"/>
</dbReference>
<dbReference type="InterPro" id="IPR001647">
    <property type="entry name" value="HTH_TetR"/>
</dbReference>
<dbReference type="InterPro" id="IPR050109">
    <property type="entry name" value="HTH-type_TetR-like_transc_reg"/>
</dbReference>
<dbReference type="GO" id="GO:0000976">
    <property type="term" value="F:transcription cis-regulatory region binding"/>
    <property type="evidence" value="ECO:0007669"/>
    <property type="project" value="TreeGrafter"/>
</dbReference>
<dbReference type="SUPFAM" id="SSF48498">
    <property type="entry name" value="Tetracyclin repressor-like, C-terminal domain"/>
    <property type="match status" value="1"/>
</dbReference>
<protein>
    <recommendedName>
        <fullName evidence="6">HTH tetR-type domain-containing protein</fullName>
    </recommendedName>
</protein>
<dbReference type="SUPFAM" id="SSF46689">
    <property type="entry name" value="Homeodomain-like"/>
    <property type="match status" value="1"/>
</dbReference>
<dbReference type="EMBL" id="LR586016">
    <property type="protein sequence ID" value="VIP04296.1"/>
    <property type="molecule type" value="Genomic_DNA"/>
</dbReference>
<evidence type="ECO:0000256" key="2">
    <source>
        <dbReference type="ARBA" id="ARBA00023015"/>
    </source>
</evidence>
<keyword evidence="8" id="KW-1185">Reference proteome</keyword>
<reference evidence="7" key="1">
    <citation type="submission" date="2019-04" db="EMBL/GenBank/DDBJ databases">
        <authorList>
            <consortium name="Science for Life Laboratories"/>
        </authorList>
    </citation>
    <scope>NUCLEOTIDE SEQUENCE</scope>
    <source>
        <strain evidence="7">MBLW1</strain>
    </source>
</reference>
<dbReference type="Pfam" id="PF13977">
    <property type="entry name" value="TetR_C_6"/>
    <property type="match status" value="1"/>
</dbReference>
<accession>A0A6C2YS49</accession>
<keyword evidence="4" id="KW-0804">Transcription</keyword>
<dbReference type="GO" id="GO:0003700">
    <property type="term" value="F:DNA-binding transcription factor activity"/>
    <property type="evidence" value="ECO:0007669"/>
    <property type="project" value="TreeGrafter"/>
</dbReference>
<evidence type="ECO:0000256" key="1">
    <source>
        <dbReference type="ARBA" id="ARBA00022491"/>
    </source>
</evidence>
<dbReference type="PRINTS" id="PR00455">
    <property type="entry name" value="HTHTETR"/>
</dbReference>